<accession>E4TPJ8</accession>
<dbReference type="Proteomes" id="UP000008720">
    <property type="component" value="Chromosome"/>
</dbReference>
<dbReference type="KEGG" id="mtt:Ftrac_2584"/>
<dbReference type="EMBL" id="CP002349">
    <property type="protein sequence ID" value="ADR22562.1"/>
    <property type="molecule type" value="Genomic_DNA"/>
</dbReference>
<proteinExistence type="predicted"/>
<keyword evidence="2" id="KW-1185">Reference proteome</keyword>
<protein>
    <submittedName>
        <fullName evidence="1">Thiamine pyrophosphokinase</fullName>
    </submittedName>
</protein>
<sequence>MSSHHIIRDEQEPPVLVFQINDNWEALSEILGWSPILIINPYLRETFELKQTKIDGYVIKEGEVVEPNKHDLIYNESQLHDDLLRWIRERNCTAVNIFSDFNITIDLFNQLDGDILKIPLIFFTENGKYIMKPNSSFKKWYPEGFKMDIINDDITRTENLIKLGSGYQVAKEGFVKVEIEGDLILLKER</sequence>
<evidence type="ECO:0000313" key="1">
    <source>
        <dbReference type="EMBL" id="ADR22562.1"/>
    </source>
</evidence>
<evidence type="ECO:0000313" key="2">
    <source>
        <dbReference type="Proteomes" id="UP000008720"/>
    </source>
</evidence>
<name>E4TPJ8_MARTH</name>
<dbReference type="HOGENOM" id="CLU_044237_4_0_10"/>
<dbReference type="OrthoDB" id="1132102at2"/>
<organism evidence="1 2">
    <name type="scientific">Marivirga tractuosa (strain ATCC 23168 / DSM 4126 / NBRC 15989 / NCIMB 1408 / VKM B-1430 / H-43)</name>
    <name type="common">Microscilla tractuosa</name>
    <name type="synonym">Flexibacter tractuosus</name>
    <dbReference type="NCBI Taxonomy" id="643867"/>
    <lineage>
        <taxon>Bacteria</taxon>
        <taxon>Pseudomonadati</taxon>
        <taxon>Bacteroidota</taxon>
        <taxon>Cytophagia</taxon>
        <taxon>Cytophagales</taxon>
        <taxon>Marivirgaceae</taxon>
        <taxon>Marivirga</taxon>
    </lineage>
</organism>
<gene>
    <name evidence="1" type="ordered locus">Ftrac_2584</name>
</gene>
<reference evidence="1 2" key="1">
    <citation type="journal article" date="2011" name="Stand. Genomic Sci.">
        <title>Complete genome sequence of Marivirga tractuosa type strain (H-43).</title>
        <authorList>
            <person name="Pagani I."/>
            <person name="Chertkov O."/>
            <person name="Lapidus A."/>
            <person name="Lucas S."/>
            <person name="Del Rio T.G."/>
            <person name="Tice H."/>
            <person name="Copeland A."/>
            <person name="Cheng J.F."/>
            <person name="Nolan M."/>
            <person name="Saunders E."/>
            <person name="Pitluck S."/>
            <person name="Held B."/>
            <person name="Goodwin L."/>
            <person name="Liolios K."/>
            <person name="Ovchinikova G."/>
            <person name="Ivanova N."/>
            <person name="Mavromatis K."/>
            <person name="Pati A."/>
            <person name="Chen A."/>
            <person name="Palaniappan K."/>
            <person name="Land M."/>
            <person name="Hauser L."/>
            <person name="Jeffries C.D."/>
            <person name="Detter J.C."/>
            <person name="Han C."/>
            <person name="Tapia R."/>
            <person name="Ngatchou-Djao O.D."/>
            <person name="Rohde M."/>
            <person name="Goker M."/>
            <person name="Spring S."/>
            <person name="Sikorski J."/>
            <person name="Woyke T."/>
            <person name="Bristow J."/>
            <person name="Eisen J.A."/>
            <person name="Markowitz V."/>
            <person name="Hugenholtz P."/>
            <person name="Klenk H.P."/>
            <person name="Kyrpides N.C."/>
        </authorList>
    </citation>
    <scope>NUCLEOTIDE SEQUENCE [LARGE SCALE GENOMIC DNA]</scope>
    <source>
        <strain evidence="2">ATCC 23168 / DSM 4126 / NBRC 15989 / NCIMB 1408 / VKM B-1430 / H-43</strain>
    </source>
</reference>
<dbReference type="AlphaFoldDB" id="E4TPJ8"/>
<dbReference type="RefSeq" id="WP_013454705.1">
    <property type="nucleotide sequence ID" value="NC_014759.1"/>
</dbReference>